<dbReference type="AlphaFoldDB" id="A0A1F7FBM8"/>
<evidence type="ECO:0000313" key="1">
    <source>
        <dbReference type="EMBL" id="OGK04028.1"/>
    </source>
</evidence>
<comment type="caution">
    <text evidence="1">The sequence shown here is derived from an EMBL/GenBank/DDBJ whole genome shotgun (WGS) entry which is preliminary data.</text>
</comment>
<protein>
    <recommendedName>
        <fullName evidence="3">Polymerase/histidinol phosphatase N-terminal domain-containing protein</fullName>
    </recommendedName>
</protein>
<proteinExistence type="predicted"/>
<dbReference type="SUPFAM" id="SSF89550">
    <property type="entry name" value="PHP domain-like"/>
    <property type="match status" value="1"/>
</dbReference>
<dbReference type="Proteomes" id="UP000179243">
    <property type="component" value="Unassembled WGS sequence"/>
</dbReference>
<evidence type="ECO:0008006" key="3">
    <source>
        <dbReference type="Google" id="ProtNLM"/>
    </source>
</evidence>
<dbReference type="InterPro" id="IPR016195">
    <property type="entry name" value="Pol/histidinol_Pase-like"/>
</dbReference>
<accession>A0A1F7FBM8</accession>
<dbReference type="Gene3D" id="1.10.150.650">
    <property type="match status" value="1"/>
</dbReference>
<name>A0A1F7FBM8_UNCRA</name>
<reference evidence="1 2" key="1">
    <citation type="journal article" date="2016" name="Nat. Commun.">
        <title>Thousands of microbial genomes shed light on interconnected biogeochemical processes in an aquifer system.</title>
        <authorList>
            <person name="Anantharaman K."/>
            <person name="Brown C.T."/>
            <person name="Hug L.A."/>
            <person name="Sharon I."/>
            <person name="Castelle C.J."/>
            <person name="Probst A.J."/>
            <person name="Thomas B.C."/>
            <person name="Singh A."/>
            <person name="Wilkins M.J."/>
            <person name="Karaoz U."/>
            <person name="Brodie E.L."/>
            <person name="Williams K.H."/>
            <person name="Hubbard S.S."/>
            <person name="Banfield J.F."/>
        </authorList>
    </citation>
    <scope>NUCLEOTIDE SEQUENCE [LARGE SCALE GENOMIC DNA]</scope>
</reference>
<sequence>MTSSIPDLEAQLNDFDPQKRKQALQSLAVLAEQKEIILPPCGDEINLHCHTFFSFNTYGYSPSAIAWLSRKRGLVIAATIDFDNMDGAAEYLEAAALLGLRACTGIETRVFVPEYETKVINSPGEPGVAYHIGIGFTPGKLPAAAIESLARLRAMAGKRNLGLLAKVNAFLSPVVLDYEKEVLPLTPSGNATERHICIAYAKKAAAYFNNDMEALGIFWSGKLGEDASKLDLPHGAKLQGKIRAKTMKKGGVGYVQPERDAFPLLRDANSFILASGALPVHCWLDGQSDGERELEQLLTVSRDAGTAAFSVIPDSAYTAGDRTLKIKNLYSAVALADALGLPVMAGTEMNTAGQKFVDDFQSPELQPLHHIFLKSAFILYGHATLSRLLGMGYGSAWAAAHFTETGKKNDFFRSVGEKLSPEQEKLLANLDSSATPANILQRLG</sequence>
<organism evidence="1 2">
    <name type="scientific">Candidatus Raymondbacteria bacterium RIFOXYD12_FULL_49_13</name>
    <dbReference type="NCBI Taxonomy" id="1817890"/>
    <lineage>
        <taxon>Bacteria</taxon>
        <taxon>Raymondiibacteriota</taxon>
    </lineage>
</organism>
<dbReference type="Gene3D" id="3.20.20.140">
    <property type="entry name" value="Metal-dependent hydrolases"/>
    <property type="match status" value="1"/>
</dbReference>
<evidence type="ECO:0000313" key="2">
    <source>
        <dbReference type="Proteomes" id="UP000179243"/>
    </source>
</evidence>
<dbReference type="EMBL" id="MFYX01000077">
    <property type="protein sequence ID" value="OGK04028.1"/>
    <property type="molecule type" value="Genomic_DNA"/>
</dbReference>
<gene>
    <name evidence="1" type="ORF">A2519_00805</name>
</gene>